<dbReference type="Proteomes" id="UP000240357">
    <property type="component" value="Unassembled WGS sequence"/>
</dbReference>
<reference evidence="2 3" key="1">
    <citation type="submission" date="2018-03" db="EMBL/GenBank/DDBJ databases">
        <title>Adhaeribacter sp. HMF7605 Genome sequencing and assembly.</title>
        <authorList>
            <person name="Kang H."/>
            <person name="Kang J."/>
            <person name="Cha I."/>
            <person name="Kim H."/>
            <person name="Joh K."/>
        </authorList>
    </citation>
    <scope>NUCLEOTIDE SEQUENCE [LARGE SCALE GENOMIC DNA]</scope>
    <source>
        <strain evidence="2 3">HMF7605</strain>
    </source>
</reference>
<proteinExistence type="predicted"/>
<sequence length="190" mass="22080">MKKYDKPIALLFGFLTILFLVLLLTNTVFLNWVFARHQNQMSWFIRPLFIVPFCYFAYRQSWTGISIIIFAIFASMFWFNQPAIITDDVKAFLQFEIHWLSDTWKLKKVLFALVPLISFMTLGFSCWQRSIWMGLAVIAFMALGKMAWGIAQAGEPGKSMKIPATIGLLFCLSCIYFGFKQLEKRKPTNK</sequence>
<evidence type="ECO:0000256" key="1">
    <source>
        <dbReference type="SAM" id="Phobius"/>
    </source>
</evidence>
<dbReference type="EMBL" id="PYFT01000002">
    <property type="protein sequence ID" value="PSR51899.1"/>
    <property type="molecule type" value="Genomic_DNA"/>
</dbReference>
<feature type="transmembrane region" description="Helical" evidence="1">
    <location>
        <begin position="106"/>
        <end position="124"/>
    </location>
</feature>
<evidence type="ECO:0000313" key="3">
    <source>
        <dbReference type="Proteomes" id="UP000240357"/>
    </source>
</evidence>
<protein>
    <submittedName>
        <fullName evidence="2">Uncharacterized protein</fullName>
    </submittedName>
</protein>
<keyword evidence="1" id="KW-0812">Transmembrane</keyword>
<organism evidence="2 3">
    <name type="scientific">Adhaeribacter arboris</name>
    <dbReference type="NCBI Taxonomy" id="2072846"/>
    <lineage>
        <taxon>Bacteria</taxon>
        <taxon>Pseudomonadati</taxon>
        <taxon>Bacteroidota</taxon>
        <taxon>Cytophagia</taxon>
        <taxon>Cytophagales</taxon>
        <taxon>Hymenobacteraceae</taxon>
        <taxon>Adhaeribacter</taxon>
    </lineage>
</organism>
<keyword evidence="1" id="KW-0472">Membrane</keyword>
<dbReference type="AlphaFoldDB" id="A0A2T2Y8Q2"/>
<feature type="transmembrane region" description="Helical" evidence="1">
    <location>
        <begin position="162"/>
        <end position="179"/>
    </location>
</feature>
<feature type="transmembrane region" description="Helical" evidence="1">
    <location>
        <begin position="12"/>
        <end position="35"/>
    </location>
</feature>
<keyword evidence="1" id="KW-1133">Transmembrane helix</keyword>
<keyword evidence="3" id="KW-1185">Reference proteome</keyword>
<feature type="transmembrane region" description="Helical" evidence="1">
    <location>
        <begin position="65"/>
        <end position="86"/>
    </location>
</feature>
<feature type="transmembrane region" description="Helical" evidence="1">
    <location>
        <begin position="131"/>
        <end position="150"/>
    </location>
</feature>
<evidence type="ECO:0000313" key="2">
    <source>
        <dbReference type="EMBL" id="PSR51899.1"/>
    </source>
</evidence>
<name>A0A2T2Y8Q2_9BACT</name>
<comment type="caution">
    <text evidence="2">The sequence shown here is derived from an EMBL/GenBank/DDBJ whole genome shotgun (WGS) entry which is preliminary data.</text>
</comment>
<gene>
    <name evidence="2" type="ORF">AHMF7605_28735</name>
</gene>
<feature type="transmembrane region" description="Helical" evidence="1">
    <location>
        <begin position="41"/>
        <end position="58"/>
    </location>
</feature>
<accession>A0A2T2Y8Q2</accession>